<dbReference type="SUPFAM" id="SSF48452">
    <property type="entry name" value="TPR-like"/>
    <property type="match status" value="2"/>
</dbReference>
<evidence type="ECO:0000256" key="5">
    <source>
        <dbReference type="ARBA" id="ARBA00022737"/>
    </source>
</evidence>
<comment type="similarity">
    <text evidence="2">Belongs to the crooked-neck family.</text>
</comment>
<reference evidence="9 10" key="1">
    <citation type="journal article" date="2013" name="BMC Genomics">
        <title>Reconstruction of the lipid metabolism for the microalga Monoraphidium neglectum from its genome sequence reveals characteristics suitable for biofuel production.</title>
        <authorList>
            <person name="Bogen C."/>
            <person name="Al-Dilaimi A."/>
            <person name="Albersmeier A."/>
            <person name="Wichmann J."/>
            <person name="Grundmann M."/>
            <person name="Rupp O."/>
            <person name="Lauersen K.J."/>
            <person name="Blifernez-Klassen O."/>
            <person name="Kalinowski J."/>
            <person name="Goesmann A."/>
            <person name="Mussgnug J.H."/>
            <person name="Kruse O."/>
        </authorList>
    </citation>
    <scope>NUCLEOTIDE SEQUENCE [LARGE SCALE GENOMIC DNA]</scope>
    <source>
        <strain evidence="9 10">SAG 48.87</strain>
    </source>
</reference>
<keyword evidence="4" id="KW-0747">Spliceosome</keyword>
<keyword evidence="5" id="KW-0677">Repeat</keyword>
<gene>
    <name evidence="9" type="ORF">MNEG_6949</name>
</gene>
<dbReference type="PANTHER" id="PTHR11246:SF5">
    <property type="entry name" value="PRE-MRNA-SPLICING FACTOR SYF1"/>
    <property type="match status" value="1"/>
</dbReference>
<dbReference type="FunFam" id="1.25.40.10:FF:000182">
    <property type="entry name" value="Pre-mRNA-splicing factor SYF1"/>
    <property type="match status" value="1"/>
</dbReference>
<feature type="domain" description="Pre-mRNA-splicing factor Syf1-like N-terminal HAT-repeats" evidence="8">
    <location>
        <begin position="22"/>
        <end position="180"/>
    </location>
</feature>
<dbReference type="KEGG" id="mng:MNEG_6949"/>
<dbReference type="Proteomes" id="UP000054498">
    <property type="component" value="Unassembled WGS sequence"/>
</dbReference>
<evidence type="ECO:0000259" key="8">
    <source>
        <dbReference type="Pfam" id="PF23233"/>
    </source>
</evidence>
<keyword evidence="3" id="KW-0507">mRNA processing</keyword>
<dbReference type="OrthoDB" id="10067343at2759"/>
<keyword evidence="7" id="KW-0539">Nucleus</keyword>
<evidence type="ECO:0000256" key="6">
    <source>
        <dbReference type="ARBA" id="ARBA00023187"/>
    </source>
</evidence>
<evidence type="ECO:0000256" key="2">
    <source>
        <dbReference type="ARBA" id="ARBA00008644"/>
    </source>
</evidence>
<keyword evidence="6" id="KW-0508">mRNA splicing</keyword>
<dbReference type="EMBL" id="KK101403">
    <property type="protein sequence ID" value="KIZ01016.1"/>
    <property type="molecule type" value="Genomic_DNA"/>
</dbReference>
<proteinExistence type="inferred from homology"/>
<dbReference type="GO" id="GO:0071007">
    <property type="term" value="C:U2-type catalytic step 2 spliceosome"/>
    <property type="evidence" value="ECO:0007669"/>
    <property type="project" value="TreeGrafter"/>
</dbReference>
<dbReference type="Gene3D" id="1.25.40.10">
    <property type="entry name" value="Tetratricopeptide repeat domain"/>
    <property type="match status" value="1"/>
</dbReference>
<evidence type="ECO:0000256" key="3">
    <source>
        <dbReference type="ARBA" id="ARBA00022664"/>
    </source>
</evidence>
<accession>A0A0D2N4P7</accession>
<dbReference type="Pfam" id="PF23233">
    <property type="entry name" value="HAT_Syf1_CNRKL1_N"/>
    <property type="match status" value="1"/>
</dbReference>
<comment type="subcellular location">
    <subcellularLocation>
        <location evidence="1">Nucleus</location>
    </subcellularLocation>
</comment>
<dbReference type="InterPro" id="IPR011990">
    <property type="entry name" value="TPR-like_helical_dom_sf"/>
</dbReference>
<dbReference type="InterPro" id="IPR045075">
    <property type="entry name" value="Syf1-like"/>
</dbReference>
<dbReference type="GeneID" id="25739825"/>
<evidence type="ECO:0000256" key="1">
    <source>
        <dbReference type="ARBA" id="ARBA00004123"/>
    </source>
</evidence>
<dbReference type="AlphaFoldDB" id="A0A0D2N4P7"/>
<evidence type="ECO:0000256" key="7">
    <source>
        <dbReference type="ARBA" id="ARBA00023242"/>
    </source>
</evidence>
<evidence type="ECO:0000256" key="4">
    <source>
        <dbReference type="ARBA" id="ARBA00022728"/>
    </source>
</evidence>
<dbReference type="InterPro" id="IPR055433">
    <property type="entry name" value="HAT_Syf1-like_N"/>
</dbReference>
<dbReference type="SMART" id="SM00386">
    <property type="entry name" value="HAT"/>
    <property type="match status" value="3"/>
</dbReference>
<dbReference type="GO" id="GO:0000974">
    <property type="term" value="C:Prp19 complex"/>
    <property type="evidence" value="ECO:0007669"/>
    <property type="project" value="TreeGrafter"/>
</dbReference>
<dbReference type="RefSeq" id="XP_013900035.1">
    <property type="nucleotide sequence ID" value="XM_014044581.1"/>
</dbReference>
<sequence length="197" mass="22770">MAAVVASKAQLSALEELMPTDDDLLYEEELLRNPYSLKMWWRYIQARTDASARRRYVLYERALKALPGSYKLWAAYLAERRLAVRGSRPDHPSRAALRNTYERALVSMHKMPRVWLDYLELLLEGGGVTGTRRAFDRALAALPITQHDRVWVLFLRFVGEPGMPVETSLRVYRRYLQLEPGHVEELIAYCRSGQMAA</sequence>
<dbReference type="InterPro" id="IPR003107">
    <property type="entry name" value="HAT"/>
</dbReference>
<dbReference type="GO" id="GO:0071014">
    <property type="term" value="C:post-mRNA release spliceosomal complex"/>
    <property type="evidence" value="ECO:0007669"/>
    <property type="project" value="TreeGrafter"/>
</dbReference>
<keyword evidence="10" id="KW-1185">Reference proteome</keyword>
<dbReference type="GO" id="GO:0000349">
    <property type="term" value="P:generation of catalytic spliceosome for first transesterification step"/>
    <property type="evidence" value="ECO:0007669"/>
    <property type="project" value="TreeGrafter"/>
</dbReference>
<organism evidence="9 10">
    <name type="scientific">Monoraphidium neglectum</name>
    <dbReference type="NCBI Taxonomy" id="145388"/>
    <lineage>
        <taxon>Eukaryota</taxon>
        <taxon>Viridiplantae</taxon>
        <taxon>Chlorophyta</taxon>
        <taxon>core chlorophytes</taxon>
        <taxon>Chlorophyceae</taxon>
        <taxon>CS clade</taxon>
        <taxon>Sphaeropleales</taxon>
        <taxon>Selenastraceae</taxon>
        <taxon>Monoraphidium</taxon>
    </lineage>
</organism>
<dbReference type="STRING" id="145388.A0A0D2N4P7"/>
<evidence type="ECO:0000313" key="9">
    <source>
        <dbReference type="EMBL" id="KIZ01016.1"/>
    </source>
</evidence>
<dbReference type="PANTHER" id="PTHR11246">
    <property type="entry name" value="PRE-MRNA SPLICING FACTOR"/>
    <property type="match status" value="1"/>
</dbReference>
<protein>
    <submittedName>
        <fullName evidence="9">Pre-mRNA-splicing factor SYF1</fullName>
    </submittedName>
</protein>
<evidence type="ECO:0000313" key="10">
    <source>
        <dbReference type="Proteomes" id="UP000054498"/>
    </source>
</evidence>
<name>A0A0D2N4P7_9CHLO</name>